<gene>
    <name evidence="10 13" type="primary">glmS</name>
    <name evidence="13" type="ORF">G1H10_14660</name>
</gene>
<evidence type="ECO:0000256" key="6">
    <source>
        <dbReference type="ARBA" id="ARBA00022576"/>
    </source>
</evidence>
<organism evidence="13 14">
    <name type="scientific">Phytoactinopolyspora halotolerans</name>
    <dbReference type="NCBI Taxonomy" id="1981512"/>
    <lineage>
        <taxon>Bacteria</taxon>
        <taxon>Bacillati</taxon>
        <taxon>Actinomycetota</taxon>
        <taxon>Actinomycetes</taxon>
        <taxon>Jiangellales</taxon>
        <taxon>Jiangellaceae</taxon>
        <taxon>Phytoactinopolyspora</taxon>
    </lineage>
</organism>
<evidence type="ECO:0000256" key="7">
    <source>
        <dbReference type="ARBA" id="ARBA00022679"/>
    </source>
</evidence>
<sequence>MCGIVGYVGAKSAAPILIDGLARLEYRGYDSAGVAVLGSTSLRVHRDTGRVRDLEATLPKRFAGKLGIGHTRWATHGAPTPENAHPHVSMDGRVAVVHNGIIDNAAALRAALQADGVTFSSETDTEVLAHLIARVLAKGADGISGTDGDSGADGARHRPSTLEDAVLTALDQVEGTYGIAVASADHPDRIVVARNGSPIILGIGEREMHVASDAAALVRYTRQVVHLDDGELATVRADGYQTFTRHARTTKTAITVDWTADDYQADGHEHFMHKEIVEQPEAVHRCLRGRLDERFATAHLGGLNMDPREAREFRRVKILGCGSAYYAGQLGAQFIEEVARIPADAEPASEFRYRNPVIEKDTLYVAVSQSGETFDTLVAVQELKRKGGRVVGLVNVVGSSIARECDGGIYLHAGPEVAVASTKALTNMGVAFALLGIHLGRIRDLSPADGARLIAGLQRLPEQIEAVLKDEERLASIARRLSAAESLFYIGRTRGYPVAREGAQKLKEISYRHAEAYQTSELKHGPLALISPDVPTVAIVPDDDLVERNTGALHEIAARSGPLYVVTHPGVELGDVSAEPITVPKNETELDPIVLTIPLQLLAYHASRELGHDVDKPRNLAKSVTVE</sequence>
<feature type="domain" description="SIS" evidence="12">
    <location>
        <begin position="305"/>
        <end position="441"/>
    </location>
</feature>
<evidence type="ECO:0000256" key="2">
    <source>
        <dbReference type="ARBA" id="ARBA00004496"/>
    </source>
</evidence>
<dbReference type="GO" id="GO:0006047">
    <property type="term" value="P:UDP-N-acetylglucosamine metabolic process"/>
    <property type="evidence" value="ECO:0007669"/>
    <property type="project" value="TreeGrafter"/>
</dbReference>
<keyword evidence="14" id="KW-1185">Reference proteome</keyword>
<dbReference type="CDD" id="cd05008">
    <property type="entry name" value="SIS_GlmS_GlmD_1"/>
    <property type="match status" value="1"/>
</dbReference>
<dbReference type="RefSeq" id="WP_163738953.1">
    <property type="nucleotide sequence ID" value="NZ_JAAGOA010000009.1"/>
</dbReference>
<protein>
    <recommendedName>
        <fullName evidence="4 10">Glutamine--fructose-6-phosphate aminotransferase [isomerizing]</fullName>
        <ecNumber evidence="3 10">2.6.1.16</ecNumber>
    </recommendedName>
    <alternativeName>
        <fullName evidence="10">D-fructose-6-phosphate amidotransferase</fullName>
    </alternativeName>
    <alternativeName>
        <fullName evidence="10">GFAT</fullName>
    </alternativeName>
    <alternativeName>
        <fullName evidence="10">Glucosamine-6-phosphate synthase</fullName>
    </alternativeName>
    <alternativeName>
        <fullName evidence="10">Hexosephosphate aminotransferase</fullName>
    </alternativeName>
    <alternativeName>
        <fullName evidence="10">L-glutamine--D-fructose-6-phosphate amidotransferase</fullName>
    </alternativeName>
</protein>
<dbReference type="Gene3D" id="3.40.50.10490">
    <property type="entry name" value="Glucose-6-phosphate isomerase like protein, domain 1"/>
    <property type="match status" value="2"/>
</dbReference>
<reference evidence="13 14" key="1">
    <citation type="submission" date="2020-02" db="EMBL/GenBank/DDBJ databases">
        <authorList>
            <person name="Li X.-J."/>
            <person name="Han X.-M."/>
        </authorList>
    </citation>
    <scope>NUCLEOTIDE SEQUENCE [LARGE SCALE GENOMIC DNA]</scope>
    <source>
        <strain evidence="13 14">CCTCC AB 2017055</strain>
    </source>
</reference>
<dbReference type="InterPro" id="IPR047084">
    <property type="entry name" value="GFAT_N"/>
</dbReference>
<dbReference type="NCBIfam" id="NF001484">
    <property type="entry name" value="PRK00331.1"/>
    <property type="match status" value="1"/>
</dbReference>
<dbReference type="InterPro" id="IPR035490">
    <property type="entry name" value="GlmS/FrlB_SIS"/>
</dbReference>
<dbReference type="Gene3D" id="3.60.20.10">
    <property type="entry name" value="Glutamine Phosphoribosylpyrophosphate, subunit 1, domain 1"/>
    <property type="match status" value="1"/>
</dbReference>
<dbReference type="AlphaFoldDB" id="A0A6L9S9V3"/>
<accession>A0A6L9S9V3</accession>
<dbReference type="InterPro" id="IPR029055">
    <property type="entry name" value="Ntn_hydrolases_N"/>
</dbReference>
<evidence type="ECO:0000256" key="8">
    <source>
        <dbReference type="ARBA" id="ARBA00022737"/>
    </source>
</evidence>
<proteinExistence type="inferred from homology"/>
<comment type="function">
    <text evidence="10">Catalyzes the first step in hexosamine metabolism, converting fructose-6P into glucosamine-6P using glutamine as a nitrogen source.</text>
</comment>
<comment type="caution">
    <text evidence="13">The sequence shown here is derived from an EMBL/GenBank/DDBJ whole genome shotgun (WGS) entry which is preliminary data.</text>
</comment>
<dbReference type="Proteomes" id="UP000475214">
    <property type="component" value="Unassembled WGS sequence"/>
</dbReference>
<comment type="subcellular location">
    <subcellularLocation>
        <location evidence="2 10">Cytoplasm</location>
    </subcellularLocation>
</comment>
<dbReference type="SUPFAM" id="SSF56235">
    <property type="entry name" value="N-terminal nucleophile aminohydrolases (Ntn hydrolases)"/>
    <property type="match status" value="1"/>
</dbReference>
<dbReference type="Pfam" id="PF13522">
    <property type="entry name" value="GATase_6"/>
    <property type="match status" value="1"/>
</dbReference>
<dbReference type="FunFam" id="3.40.50.10490:FF:000001">
    <property type="entry name" value="Glutamine--fructose-6-phosphate aminotransferase [isomerizing]"/>
    <property type="match status" value="1"/>
</dbReference>
<dbReference type="InterPro" id="IPR046348">
    <property type="entry name" value="SIS_dom_sf"/>
</dbReference>
<dbReference type="GO" id="GO:0005975">
    <property type="term" value="P:carbohydrate metabolic process"/>
    <property type="evidence" value="ECO:0007669"/>
    <property type="project" value="UniProtKB-UniRule"/>
</dbReference>
<keyword evidence="9" id="KW-0315">Glutamine amidotransferase</keyword>
<evidence type="ECO:0000313" key="14">
    <source>
        <dbReference type="Proteomes" id="UP000475214"/>
    </source>
</evidence>
<dbReference type="EC" id="2.6.1.16" evidence="3 10"/>
<dbReference type="Pfam" id="PF01380">
    <property type="entry name" value="SIS"/>
    <property type="match status" value="2"/>
</dbReference>
<evidence type="ECO:0000256" key="4">
    <source>
        <dbReference type="ARBA" id="ARBA00016090"/>
    </source>
</evidence>
<dbReference type="HAMAP" id="MF_00164">
    <property type="entry name" value="GlmS"/>
    <property type="match status" value="1"/>
</dbReference>
<feature type="domain" description="Glutamine amidotransferase type-2" evidence="11">
    <location>
        <begin position="2"/>
        <end position="238"/>
    </location>
</feature>
<evidence type="ECO:0000313" key="13">
    <source>
        <dbReference type="EMBL" id="NEE01414.1"/>
    </source>
</evidence>
<dbReference type="NCBIfam" id="TIGR01135">
    <property type="entry name" value="glmS"/>
    <property type="match status" value="1"/>
</dbReference>
<dbReference type="InterPro" id="IPR035466">
    <property type="entry name" value="GlmS/AgaS_SIS"/>
</dbReference>
<dbReference type="FunFam" id="3.60.20.10:FF:000006">
    <property type="entry name" value="Glutamine--fructose-6-phosphate aminotransferase [isomerizing]"/>
    <property type="match status" value="1"/>
</dbReference>
<dbReference type="CDD" id="cd05009">
    <property type="entry name" value="SIS_GlmS_GlmD_2"/>
    <property type="match status" value="1"/>
</dbReference>
<dbReference type="EMBL" id="JAAGOA010000009">
    <property type="protein sequence ID" value="NEE01414.1"/>
    <property type="molecule type" value="Genomic_DNA"/>
</dbReference>
<keyword evidence="6 10" id="KW-0032">Aminotransferase</keyword>
<dbReference type="SUPFAM" id="SSF53697">
    <property type="entry name" value="SIS domain"/>
    <property type="match status" value="1"/>
</dbReference>
<dbReference type="GO" id="GO:0006487">
    <property type="term" value="P:protein N-linked glycosylation"/>
    <property type="evidence" value="ECO:0007669"/>
    <property type="project" value="TreeGrafter"/>
</dbReference>
<dbReference type="PANTHER" id="PTHR10937:SF0">
    <property type="entry name" value="GLUTAMINE--FRUCTOSE-6-PHOSPHATE TRANSAMINASE (ISOMERIZING)"/>
    <property type="match status" value="1"/>
</dbReference>
<dbReference type="GO" id="GO:0006002">
    <property type="term" value="P:fructose 6-phosphate metabolic process"/>
    <property type="evidence" value="ECO:0007669"/>
    <property type="project" value="TreeGrafter"/>
</dbReference>
<dbReference type="GO" id="GO:0097367">
    <property type="term" value="F:carbohydrate derivative binding"/>
    <property type="evidence" value="ECO:0007669"/>
    <property type="project" value="InterPro"/>
</dbReference>
<evidence type="ECO:0000259" key="11">
    <source>
        <dbReference type="PROSITE" id="PS51278"/>
    </source>
</evidence>
<evidence type="ECO:0000256" key="3">
    <source>
        <dbReference type="ARBA" id="ARBA00012916"/>
    </source>
</evidence>
<evidence type="ECO:0000256" key="10">
    <source>
        <dbReference type="HAMAP-Rule" id="MF_00164"/>
    </source>
</evidence>
<evidence type="ECO:0000259" key="12">
    <source>
        <dbReference type="PROSITE" id="PS51464"/>
    </source>
</evidence>
<dbReference type="GO" id="GO:0004360">
    <property type="term" value="F:glutamine-fructose-6-phosphate transaminase (isomerizing) activity"/>
    <property type="evidence" value="ECO:0007669"/>
    <property type="project" value="UniProtKB-UniRule"/>
</dbReference>
<dbReference type="CDD" id="cd00714">
    <property type="entry name" value="GFAT"/>
    <property type="match status" value="1"/>
</dbReference>
<feature type="domain" description="SIS" evidence="12">
    <location>
        <begin position="477"/>
        <end position="617"/>
    </location>
</feature>
<keyword evidence="5 10" id="KW-0963">Cytoplasm</keyword>
<dbReference type="PANTHER" id="PTHR10937">
    <property type="entry name" value="GLUCOSAMINE--FRUCTOSE-6-PHOSPHATE AMINOTRANSFERASE, ISOMERIZING"/>
    <property type="match status" value="1"/>
</dbReference>
<evidence type="ECO:0000256" key="5">
    <source>
        <dbReference type="ARBA" id="ARBA00022490"/>
    </source>
</evidence>
<feature type="initiator methionine" description="Removed" evidence="10">
    <location>
        <position position="1"/>
    </location>
</feature>
<dbReference type="InterPro" id="IPR001347">
    <property type="entry name" value="SIS_dom"/>
</dbReference>
<comment type="catalytic activity">
    <reaction evidence="1 10">
        <text>D-fructose 6-phosphate + L-glutamine = D-glucosamine 6-phosphate + L-glutamate</text>
        <dbReference type="Rhea" id="RHEA:13237"/>
        <dbReference type="ChEBI" id="CHEBI:29985"/>
        <dbReference type="ChEBI" id="CHEBI:58359"/>
        <dbReference type="ChEBI" id="CHEBI:58725"/>
        <dbReference type="ChEBI" id="CHEBI:61527"/>
        <dbReference type="EC" id="2.6.1.16"/>
    </reaction>
</comment>
<comment type="subunit">
    <text evidence="10">Homodimer.</text>
</comment>
<evidence type="ECO:0000256" key="1">
    <source>
        <dbReference type="ARBA" id="ARBA00001031"/>
    </source>
</evidence>
<feature type="active site" description="For Fru-6P isomerization activity" evidence="10">
    <location>
        <position position="622"/>
    </location>
</feature>
<feature type="active site" description="Nucleophile; for GATase activity" evidence="10">
    <location>
        <position position="2"/>
    </location>
</feature>
<dbReference type="PROSITE" id="PS51278">
    <property type="entry name" value="GATASE_TYPE_2"/>
    <property type="match status" value="1"/>
</dbReference>
<evidence type="ECO:0000256" key="9">
    <source>
        <dbReference type="ARBA" id="ARBA00022962"/>
    </source>
</evidence>
<dbReference type="InterPro" id="IPR005855">
    <property type="entry name" value="GFAT"/>
</dbReference>
<dbReference type="PROSITE" id="PS51464">
    <property type="entry name" value="SIS"/>
    <property type="match status" value="2"/>
</dbReference>
<name>A0A6L9S9V3_9ACTN</name>
<dbReference type="InterPro" id="IPR017932">
    <property type="entry name" value="GATase_2_dom"/>
</dbReference>
<dbReference type="GO" id="GO:0005829">
    <property type="term" value="C:cytosol"/>
    <property type="evidence" value="ECO:0007669"/>
    <property type="project" value="TreeGrafter"/>
</dbReference>
<keyword evidence="7 10" id="KW-0808">Transferase</keyword>
<keyword evidence="8" id="KW-0677">Repeat</keyword>